<proteinExistence type="predicted"/>
<feature type="compositionally biased region" description="Low complexity" evidence="1">
    <location>
        <begin position="38"/>
        <end position="50"/>
    </location>
</feature>
<feature type="compositionally biased region" description="Polar residues" evidence="1">
    <location>
        <begin position="20"/>
        <end position="30"/>
    </location>
</feature>
<feature type="region of interest" description="Disordered" evidence="1">
    <location>
        <begin position="1"/>
        <end position="64"/>
    </location>
</feature>
<evidence type="ECO:0008006" key="4">
    <source>
        <dbReference type="Google" id="ProtNLM"/>
    </source>
</evidence>
<dbReference type="EMBL" id="CP042305">
    <property type="protein sequence ID" value="QDZ16567.1"/>
    <property type="molecule type" value="Genomic_DNA"/>
</dbReference>
<dbReference type="OrthoDB" id="3254248at2"/>
<evidence type="ECO:0000256" key="1">
    <source>
        <dbReference type="SAM" id="MobiDB-lite"/>
    </source>
</evidence>
<dbReference type="AlphaFoldDB" id="A0A5B8M7V6"/>
<organism evidence="2 3">
    <name type="scientific">Humibacter ginsenosidimutans</name>
    <dbReference type="NCBI Taxonomy" id="2599293"/>
    <lineage>
        <taxon>Bacteria</taxon>
        <taxon>Bacillati</taxon>
        <taxon>Actinomycetota</taxon>
        <taxon>Actinomycetes</taxon>
        <taxon>Micrococcales</taxon>
        <taxon>Microbacteriaceae</taxon>
        <taxon>Humibacter</taxon>
    </lineage>
</organism>
<keyword evidence="3" id="KW-1185">Reference proteome</keyword>
<dbReference type="InterPro" id="IPR008984">
    <property type="entry name" value="SMAD_FHA_dom_sf"/>
</dbReference>
<gene>
    <name evidence="2" type="ORF">FPZ11_19070</name>
</gene>
<protein>
    <recommendedName>
        <fullName evidence="4">FHA domain-containing protein</fullName>
    </recommendedName>
</protein>
<dbReference type="SUPFAM" id="SSF49879">
    <property type="entry name" value="SMAD/FHA domain"/>
    <property type="match status" value="1"/>
</dbReference>
<evidence type="ECO:0000313" key="3">
    <source>
        <dbReference type="Proteomes" id="UP000320216"/>
    </source>
</evidence>
<name>A0A5B8M7V6_9MICO</name>
<feature type="region of interest" description="Disordered" evidence="1">
    <location>
        <begin position="77"/>
        <end position="100"/>
    </location>
</feature>
<evidence type="ECO:0000313" key="2">
    <source>
        <dbReference type="EMBL" id="QDZ16567.1"/>
    </source>
</evidence>
<dbReference type="RefSeq" id="WP_146322571.1">
    <property type="nucleotide sequence ID" value="NZ_CP042305.1"/>
</dbReference>
<feature type="compositionally biased region" description="Low complexity" evidence="1">
    <location>
        <begin position="84"/>
        <end position="94"/>
    </location>
</feature>
<dbReference type="Gene3D" id="2.60.200.20">
    <property type="match status" value="1"/>
</dbReference>
<dbReference type="Proteomes" id="UP000320216">
    <property type="component" value="Chromosome"/>
</dbReference>
<dbReference type="KEGG" id="huw:FPZ11_19070"/>
<reference evidence="2 3" key="1">
    <citation type="submission" date="2019-07" db="EMBL/GenBank/DDBJ databases">
        <title>Full genome sequence of Humibacter sp. WJ7-1.</title>
        <authorList>
            <person name="Im W.-T."/>
        </authorList>
    </citation>
    <scope>NUCLEOTIDE SEQUENCE [LARGE SCALE GENOMIC DNA]</scope>
    <source>
        <strain evidence="2 3">WJ7-1</strain>
    </source>
</reference>
<sequence>MNATQVPKARVADPRPGDTTILNPGTTSERPTGDIGTASAGADDSADAASQVEDAGGSVARPESLIETRPISVVSSITGHADDGSTAGAPASGSGCDGAASQPPVPYVLSFSTGERIVVVGSGLLGRRPYVQPGESFDQLVSIADHERSVSKTHLEFGVEVGDLWICDRYSANGTVIIPPAGAPHRLEPGRRYRVPRAGRVEIGDRWFDVR</sequence>
<accession>A0A5B8M7V6</accession>